<gene>
    <name evidence="2" type="ORF">CGZ75_16485</name>
</gene>
<dbReference type="InterPro" id="IPR007848">
    <property type="entry name" value="Small_mtfrase_dom"/>
</dbReference>
<dbReference type="GO" id="GO:0008168">
    <property type="term" value="F:methyltransferase activity"/>
    <property type="evidence" value="ECO:0007669"/>
    <property type="project" value="UniProtKB-KW"/>
</dbReference>
<protein>
    <submittedName>
        <fullName evidence="2">SAM-dependent methyltransferase</fullName>
    </submittedName>
</protein>
<dbReference type="GO" id="GO:0032259">
    <property type="term" value="P:methylation"/>
    <property type="evidence" value="ECO:0007669"/>
    <property type="project" value="UniProtKB-KW"/>
</dbReference>
<dbReference type="PANTHER" id="PTHR47739:SF1">
    <property type="entry name" value="TRNA1(VAL) (ADENINE(37)-N6)-METHYLTRANSFERASE"/>
    <property type="match status" value="1"/>
</dbReference>
<dbReference type="Proteomes" id="UP000215145">
    <property type="component" value="Unassembled WGS sequence"/>
</dbReference>
<evidence type="ECO:0000259" key="1">
    <source>
        <dbReference type="Pfam" id="PF05175"/>
    </source>
</evidence>
<keyword evidence="2" id="KW-0489">Methyltransferase</keyword>
<dbReference type="InterPro" id="IPR050210">
    <property type="entry name" value="tRNA_Adenine-N(6)_MTase"/>
</dbReference>
<sequence>MEFDLLPSERLDDLLSHNLRIIQSREVFSFSMDAVLLARFAGIPKRGRIIDLCTGNGVVPLLLSTRTSASIDAVEIQPRLADMARRSVELNGLQNRIQVVEGDLREQAKLLGYGKYDAVTVNPPYLPPSSGDRNENEHYAAARHEMNGTLEEIVEQCARLLRTGGKATMVHRPARLVEIIAAMTRWKLEPKRIRFVHPHAGAEANMVLIEAMRDAKPSVRLLPPLIVYRDQQQYSEEIMEIYFGQERGKMDATAEELRADG</sequence>
<dbReference type="SUPFAM" id="SSF53335">
    <property type="entry name" value="S-adenosyl-L-methionine-dependent methyltransferases"/>
    <property type="match status" value="1"/>
</dbReference>
<name>A0A229NXK8_9BACL</name>
<dbReference type="Pfam" id="PF05175">
    <property type="entry name" value="MTS"/>
    <property type="match status" value="1"/>
</dbReference>
<dbReference type="InterPro" id="IPR029063">
    <property type="entry name" value="SAM-dependent_MTases_sf"/>
</dbReference>
<dbReference type="OrthoDB" id="9777257at2"/>
<evidence type="ECO:0000313" key="3">
    <source>
        <dbReference type="Proteomes" id="UP000215145"/>
    </source>
</evidence>
<accession>A0A229NXK8</accession>
<evidence type="ECO:0000313" key="2">
    <source>
        <dbReference type="EMBL" id="OXM14531.1"/>
    </source>
</evidence>
<dbReference type="AlphaFoldDB" id="A0A229NXK8"/>
<dbReference type="CDD" id="cd02440">
    <property type="entry name" value="AdoMet_MTases"/>
    <property type="match status" value="1"/>
</dbReference>
<keyword evidence="2" id="KW-0808">Transferase</keyword>
<dbReference type="Gene3D" id="3.40.50.150">
    <property type="entry name" value="Vaccinia Virus protein VP39"/>
    <property type="match status" value="1"/>
</dbReference>
<dbReference type="EMBL" id="NMUQ01000002">
    <property type="protein sequence ID" value="OXM14531.1"/>
    <property type="molecule type" value="Genomic_DNA"/>
</dbReference>
<keyword evidence="3" id="KW-1185">Reference proteome</keyword>
<proteinExistence type="predicted"/>
<reference evidence="2 3" key="1">
    <citation type="submission" date="2017-07" db="EMBL/GenBank/DDBJ databases">
        <title>Paenibacillus herberti R33 genome sequencing and assembly.</title>
        <authorList>
            <person name="Su W."/>
        </authorList>
    </citation>
    <scope>NUCLEOTIDE SEQUENCE [LARGE SCALE GENOMIC DNA]</scope>
    <source>
        <strain evidence="2 3">R33</strain>
    </source>
</reference>
<organism evidence="2 3">
    <name type="scientific">Paenibacillus herberti</name>
    <dbReference type="NCBI Taxonomy" id="1619309"/>
    <lineage>
        <taxon>Bacteria</taxon>
        <taxon>Bacillati</taxon>
        <taxon>Bacillota</taxon>
        <taxon>Bacilli</taxon>
        <taxon>Bacillales</taxon>
        <taxon>Paenibacillaceae</taxon>
        <taxon>Paenibacillus</taxon>
    </lineage>
</organism>
<comment type="caution">
    <text evidence="2">The sequence shown here is derived from an EMBL/GenBank/DDBJ whole genome shotgun (WGS) entry which is preliminary data.</text>
</comment>
<dbReference type="PANTHER" id="PTHR47739">
    <property type="entry name" value="TRNA1(VAL) (ADENINE(37)-N6)-METHYLTRANSFERASE"/>
    <property type="match status" value="1"/>
</dbReference>
<feature type="domain" description="Methyltransferase small" evidence="1">
    <location>
        <begin position="34"/>
        <end position="172"/>
    </location>
</feature>